<dbReference type="Proteomes" id="UP001159427">
    <property type="component" value="Unassembled WGS sequence"/>
</dbReference>
<dbReference type="Gene3D" id="2.120.10.30">
    <property type="entry name" value="TolB, C-terminal domain"/>
    <property type="match status" value="1"/>
</dbReference>
<dbReference type="SUPFAM" id="SSF63825">
    <property type="entry name" value="YWTD domain"/>
    <property type="match status" value="1"/>
</dbReference>
<dbReference type="InterPro" id="IPR050778">
    <property type="entry name" value="Cueball_EGF_LRP_Nidogen"/>
</dbReference>
<organism evidence="1 2">
    <name type="scientific">Porites evermanni</name>
    <dbReference type="NCBI Taxonomy" id="104178"/>
    <lineage>
        <taxon>Eukaryota</taxon>
        <taxon>Metazoa</taxon>
        <taxon>Cnidaria</taxon>
        <taxon>Anthozoa</taxon>
        <taxon>Hexacorallia</taxon>
        <taxon>Scleractinia</taxon>
        <taxon>Fungiina</taxon>
        <taxon>Poritidae</taxon>
        <taxon>Porites</taxon>
    </lineage>
</organism>
<accession>A0ABN8SIQ6</accession>
<comment type="caution">
    <text evidence="1">The sequence shown here is derived from an EMBL/GenBank/DDBJ whole genome shotgun (WGS) entry which is preliminary data.</text>
</comment>
<dbReference type="PANTHER" id="PTHR46513:SF13">
    <property type="entry name" value="EGF-LIKE DOMAIN-CONTAINING PROTEIN"/>
    <property type="match status" value="1"/>
</dbReference>
<name>A0ABN8SIQ6_9CNID</name>
<keyword evidence="2" id="KW-1185">Reference proteome</keyword>
<sequence length="97" mass="11246">NGPPSPLFLDFHYKENRLYWADINSIHSSFLNNGTGIQTLHRNQPAIKGLAVDWVGNNIYWLVQDRVMVSRTDGRYLKTLRLDSTMDRNLMLDPERG</sequence>
<gene>
    <name evidence="1" type="ORF">PEVE_00020130</name>
</gene>
<protein>
    <submittedName>
        <fullName evidence="1">Uncharacterized protein</fullName>
    </submittedName>
</protein>
<evidence type="ECO:0000313" key="2">
    <source>
        <dbReference type="Proteomes" id="UP001159427"/>
    </source>
</evidence>
<dbReference type="InterPro" id="IPR011042">
    <property type="entry name" value="6-blade_b-propeller_TolB-like"/>
</dbReference>
<dbReference type="PANTHER" id="PTHR46513">
    <property type="entry name" value="VITELLOGENIN RECEPTOR-LIKE PROTEIN-RELATED-RELATED"/>
    <property type="match status" value="1"/>
</dbReference>
<feature type="non-terminal residue" evidence="1">
    <location>
        <position position="1"/>
    </location>
</feature>
<evidence type="ECO:0000313" key="1">
    <source>
        <dbReference type="EMBL" id="CAH3190095.1"/>
    </source>
</evidence>
<proteinExistence type="predicted"/>
<dbReference type="EMBL" id="CALNXI010002703">
    <property type="protein sequence ID" value="CAH3190095.1"/>
    <property type="molecule type" value="Genomic_DNA"/>
</dbReference>
<reference evidence="1 2" key="1">
    <citation type="submission" date="2022-05" db="EMBL/GenBank/DDBJ databases">
        <authorList>
            <consortium name="Genoscope - CEA"/>
            <person name="William W."/>
        </authorList>
    </citation>
    <scope>NUCLEOTIDE SEQUENCE [LARGE SCALE GENOMIC DNA]</scope>
</reference>